<evidence type="ECO:0000256" key="11">
    <source>
        <dbReference type="ARBA" id="ARBA00023136"/>
    </source>
</evidence>
<proteinExistence type="predicted"/>
<evidence type="ECO:0000256" key="5">
    <source>
        <dbReference type="ARBA" id="ARBA00022679"/>
    </source>
</evidence>
<feature type="compositionally biased region" description="Acidic residues" evidence="16">
    <location>
        <begin position="956"/>
        <end position="1022"/>
    </location>
</feature>
<dbReference type="GO" id="GO:0030288">
    <property type="term" value="C:outer membrane-bounded periplasmic space"/>
    <property type="evidence" value="ECO:0007669"/>
    <property type="project" value="TreeGrafter"/>
</dbReference>
<dbReference type="InterPro" id="IPR023346">
    <property type="entry name" value="Lysozyme-like_dom_sf"/>
</dbReference>
<evidence type="ECO:0000256" key="7">
    <source>
        <dbReference type="ARBA" id="ARBA00022801"/>
    </source>
</evidence>
<dbReference type="Proteomes" id="UP000242310">
    <property type="component" value="Unassembled WGS sequence"/>
</dbReference>
<dbReference type="EMBL" id="PYAV01000008">
    <property type="protein sequence ID" value="PSL44557.1"/>
    <property type="molecule type" value="Genomic_DNA"/>
</dbReference>
<dbReference type="Pfam" id="PF00905">
    <property type="entry name" value="Transpeptidase"/>
    <property type="match status" value="1"/>
</dbReference>
<keyword evidence="6 17" id="KW-0812">Transmembrane</keyword>
<comment type="catalytic activity">
    <reaction evidence="14">
        <text>Preferential cleavage: (Ac)2-L-Lys-D-Ala-|-D-Ala. Also transpeptidation of peptidyl-alanyl moieties that are N-acyl substituents of D-alanine.</text>
        <dbReference type="EC" id="3.4.16.4"/>
    </reaction>
</comment>
<accession>A0A2P8HE98</accession>
<dbReference type="Gene3D" id="3.90.1310.40">
    <property type="match status" value="1"/>
</dbReference>
<keyword evidence="4" id="KW-0328">Glycosyltransferase</keyword>
<dbReference type="PANTHER" id="PTHR32282:SF32">
    <property type="entry name" value="PENICILLIN-BINDING PROTEIN 2A"/>
    <property type="match status" value="1"/>
</dbReference>
<dbReference type="Gene3D" id="2.60.40.10">
    <property type="entry name" value="Immunoglobulins"/>
    <property type="match status" value="1"/>
</dbReference>
<feature type="domain" description="Penicillin-binding protein transpeptidase" evidence="18">
    <location>
        <begin position="415"/>
        <end position="654"/>
    </location>
</feature>
<evidence type="ECO:0000313" key="20">
    <source>
        <dbReference type="EMBL" id="PSL44557.1"/>
    </source>
</evidence>
<dbReference type="GO" id="GO:0008360">
    <property type="term" value="P:regulation of cell shape"/>
    <property type="evidence" value="ECO:0007669"/>
    <property type="project" value="UniProtKB-KW"/>
</dbReference>
<dbReference type="Pfam" id="PF00912">
    <property type="entry name" value="Transgly"/>
    <property type="match status" value="1"/>
</dbReference>
<dbReference type="GO" id="GO:0071555">
    <property type="term" value="P:cell wall organization"/>
    <property type="evidence" value="ECO:0007669"/>
    <property type="project" value="UniProtKB-KW"/>
</dbReference>
<dbReference type="InterPro" id="IPR036950">
    <property type="entry name" value="PBP_transglycosylase"/>
</dbReference>
<dbReference type="GO" id="GO:0006508">
    <property type="term" value="P:proteolysis"/>
    <property type="evidence" value="ECO:0007669"/>
    <property type="project" value="UniProtKB-KW"/>
</dbReference>
<dbReference type="SUPFAM" id="SSF53955">
    <property type="entry name" value="Lysozyme-like"/>
    <property type="match status" value="1"/>
</dbReference>
<sequence length="1022" mass="112881">MGTFFQKFNETVGKWGENRVVRSLNITSQVFWNLILLFVILIIMAVLFVGGAGAGYFLSLVEEEEAHGSDEMREEIYNFEEISEVYFANDEYLGELRTDLERREIPLEDVSDEVIDAVLATEDEYFFEHDGIVPKALFRATYQEFSSTGDQTGGSTLTQQLVKNQLLSNEVSFERKANEIVLAMRLENYMDKDEILEAYLNIVPFGRNASGENIAGIQAAAEGVFGVEVHELNIPQAAFLAGIPQSPFSHTPFYNNGEIKSEEEMQSGLNRMRTVLNRMKDNNVIDEEEHEEALAYDIRDSLTEAAPSAYEEYPYITYAAEREARNIIRDKMLEEDGIDLGELEGEELQETTLTYTQDAQTFLRQQGLKVRTTIDKNIYDAMQDAISDDSMFGPDKTIWDEENQEEHVYQEEVGASLIDNATGKVLGFVGGRDFERQQMNHASDSNRDVGSTSKPVISYAPAIERGAVHANSIVPDIPYYPEGSDQEITNFDNQHRGLITVRESLQESRNTPAVRSMMRLDLPEARQDMLNMGIWLEESRPYESDAIGSFGATPEALTSAYSTFANEGTHRDAYMIESIETRDGDTIYEHEPETNEVFSPQTSYVMTDMLRDVLQPGGTAAGMPGYLNHSSDWAGKTGTTGDYTDLWFVGYNPNVSLGVWLGYDSSQLGVDHGVNGWSQSQRTQRIWAEIINHASEVEYEQIITDETFTQPEGVVSQSICGLTDTLPSNRCSEAGFVHTDLMINEHIPTTTDDSLEDASYVTIGGTTYRALSETPAEFTQTGILLDDDEFDVDNINEYLPESITDNIVPDREAPTNGYAPGAVTGTSQSGSTLTWNQHPDNDIVGYRIYTESGVQVDSIIDSAETSYNVSAGQSHYVTAVDTLGRESASSSITDTPSEDDEDAGENEGESSSPETETPEETENDTGGSDGGSPGATEPGDGEGSNGASNGGSNGQETEEPQETPSEDPPAEEDPPPEEEPAEEEPVEEEPVEEEPAEEEPAEEEPVEEEPAEEGSGEENGED</sequence>
<keyword evidence="21" id="KW-1185">Reference proteome</keyword>
<dbReference type="GO" id="GO:0008955">
    <property type="term" value="F:peptidoglycan glycosyltransferase activity"/>
    <property type="evidence" value="ECO:0007669"/>
    <property type="project" value="UniProtKB-EC"/>
</dbReference>
<feature type="compositionally biased region" description="Acidic residues" evidence="16">
    <location>
        <begin position="896"/>
        <end position="908"/>
    </location>
</feature>
<reference evidence="20 21" key="1">
    <citation type="submission" date="2018-03" db="EMBL/GenBank/DDBJ databases">
        <title>Genomic Encyclopedia of Type Strains, Phase III (KMG-III): the genomes of soil and plant-associated and newly described type strains.</title>
        <authorList>
            <person name="Whitman W."/>
        </authorList>
    </citation>
    <scope>NUCLEOTIDE SEQUENCE [LARGE SCALE GENOMIC DNA]</scope>
    <source>
        <strain evidence="20 21">CGMCC 1.07653</strain>
    </source>
</reference>
<keyword evidence="9" id="KW-0573">Peptidoglycan synthesis</keyword>
<feature type="region of interest" description="Disordered" evidence="16">
    <location>
        <begin position="886"/>
        <end position="1022"/>
    </location>
</feature>
<keyword evidence="7" id="KW-0378">Hydrolase</keyword>
<evidence type="ECO:0000256" key="10">
    <source>
        <dbReference type="ARBA" id="ARBA00022989"/>
    </source>
</evidence>
<name>A0A2P8HE98_9BACI</name>
<feature type="transmembrane region" description="Helical" evidence="17">
    <location>
        <begin position="30"/>
        <end position="58"/>
    </location>
</feature>
<comment type="catalytic activity">
    <reaction evidence="15">
        <text>[GlcNAc-(1-&gt;4)-Mur2Ac(oyl-L-Ala-gamma-D-Glu-L-Lys-D-Ala-D-Ala)](n)-di-trans,octa-cis-undecaprenyl diphosphate + beta-D-GlcNAc-(1-&gt;4)-Mur2Ac(oyl-L-Ala-gamma-D-Glu-L-Lys-D-Ala-D-Ala)-di-trans,octa-cis-undecaprenyl diphosphate = [GlcNAc-(1-&gt;4)-Mur2Ac(oyl-L-Ala-gamma-D-Glu-L-Lys-D-Ala-D-Ala)](n+1)-di-trans,octa-cis-undecaprenyl diphosphate + di-trans,octa-cis-undecaprenyl diphosphate + H(+)</text>
        <dbReference type="Rhea" id="RHEA:23708"/>
        <dbReference type="Rhea" id="RHEA-COMP:9602"/>
        <dbReference type="Rhea" id="RHEA-COMP:9603"/>
        <dbReference type="ChEBI" id="CHEBI:15378"/>
        <dbReference type="ChEBI" id="CHEBI:58405"/>
        <dbReference type="ChEBI" id="CHEBI:60033"/>
        <dbReference type="ChEBI" id="CHEBI:78435"/>
        <dbReference type="EC" id="2.4.99.28"/>
    </reaction>
</comment>
<evidence type="ECO:0000256" key="9">
    <source>
        <dbReference type="ARBA" id="ARBA00022984"/>
    </source>
</evidence>
<feature type="compositionally biased region" description="Gly residues" evidence="16">
    <location>
        <begin position="941"/>
        <end position="953"/>
    </location>
</feature>
<evidence type="ECO:0000256" key="3">
    <source>
        <dbReference type="ARBA" id="ARBA00022670"/>
    </source>
</evidence>
<feature type="domain" description="Glycosyl transferase family 51" evidence="19">
    <location>
        <begin position="91"/>
        <end position="279"/>
    </location>
</feature>
<dbReference type="InterPro" id="IPR013783">
    <property type="entry name" value="Ig-like_fold"/>
</dbReference>
<dbReference type="GO" id="GO:0008658">
    <property type="term" value="F:penicillin binding"/>
    <property type="evidence" value="ECO:0007669"/>
    <property type="project" value="InterPro"/>
</dbReference>
<evidence type="ECO:0000256" key="14">
    <source>
        <dbReference type="ARBA" id="ARBA00034000"/>
    </source>
</evidence>
<comment type="caution">
    <text evidence="20">The sequence shown here is derived from an EMBL/GenBank/DDBJ whole genome shotgun (WGS) entry which is preliminary data.</text>
</comment>
<evidence type="ECO:0000256" key="12">
    <source>
        <dbReference type="ARBA" id="ARBA00023268"/>
    </source>
</evidence>
<evidence type="ECO:0000256" key="4">
    <source>
        <dbReference type="ARBA" id="ARBA00022676"/>
    </source>
</evidence>
<dbReference type="Gene3D" id="1.10.3810.10">
    <property type="entry name" value="Biosynthetic peptidoglycan transglycosylase-like"/>
    <property type="match status" value="1"/>
</dbReference>
<keyword evidence="12" id="KW-0511">Multifunctional enzyme</keyword>
<evidence type="ECO:0000259" key="19">
    <source>
        <dbReference type="Pfam" id="PF00912"/>
    </source>
</evidence>
<keyword evidence="2" id="KW-0121">Carboxypeptidase</keyword>
<evidence type="ECO:0000256" key="6">
    <source>
        <dbReference type="ARBA" id="ARBA00022692"/>
    </source>
</evidence>
<dbReference type="InterPro" id="IPR050396">
    <property type="entry name" value="Glycosyltr_51/Transpeptidase"/>
</dbReference>
<keyword evidence="10 17" id="KW-1133">Transmembrane helix</keyword>
<keyword evidence="3" id="KW-0645">Protease</keyword>
<evidence type="ECO:0000256" key="8">
    <source>
        <dbReference type="ARBA" id="ARBA00022960"/>
    </source>
</evidence>
<dbReference type="InterPro" id="IPR012338">
    <property type="entry name" value="Beta-lactam/transpept-like"/>
</dbReference>
<dbReference type="Gene3D" id="3.40.710.10">
    <property type="entry name" value="DD-peptidase/beta-lactamase superfamily"/>
    <property type="match status" value="1"/>
</dbReference>
<organism evidence="20 21">
    <name type="scientific">Salsuginibacillus halophilus</name>
    <dbReference type="NCBI Taxonomy" id="517424"/>
    <lineage>
        <taxon>Bacteria</taxon>
        <taxon>Bacillati</taxon>
        <taxon>Bacillota</taxon>
        <taxon>Bacilli</taxon>
        <taxon>Bacillales</taxon>
        <taxon>Bacillaceae</taxon>
        <taxon>Salsuginibacillus</taxon>
    </lineage>
</organism>
<dbReference type="InterPro" id="IPR001264">
    <property type="entry name" value="Glyco_trans_51"/>
</dbReference>
<dbReference type="RefSeq" id="WP_245893951.1">
    <property type="nucleotide sequence ID" value="NZ_PYAV01000008.1"/>
</dbReference>
<gene>
    <name evidence="20" type="ORF">B0H94_108170</name>
</gene>
<dbReference type="GO" id="GO:0009002">
    <property type="term" value="F:serine-type D-Ala-D-Ala carboxypeptidase activity"/>
    <property type="evidence" value="ECO:0007669"/>
    <property type="project" value="UniProtKB-EC"/>
</dbReference>
<evidence type="ECO:0000256" key="17">
    <source>
        <dbReference type="SAM" id="Phobius"/>
    </source>
</evidence>
<evidence type="ECO:0000256" key="1">
    <source>
        <dbReference type="ARBA" id="ARBA00022475"/>
    </source>
</evidence>
<dbReference type="SUPFAM" id="SSF56601">
    <property type="entry name" value="beta-lactamase/transpeptidase-like"/>
    <property type="match status" value="1"/>
</dbReference>
<dbReference type="InterPro" id="IPR001460">
    <property type="entry name" value="PCN-bd_Tpept"/>
</dbReference>
<evidence type="ECO:0000313" key="21">
    <source>
        <dbReference type="Proteomes" id="UP000242310"/>
    </source>
</evidence>
<dbReference type="AlphaFoldDB" id="A0A2P8HE98"/>
<evidence type="ECO:0000256" key="13">
    <source>
        <dbReference type="ARBA" id="ARBA00023316"/>
    </source>
</evidence>
<keyword evidence="5" id="KW-0808">Transferase</keyword>
<evidence type="ECO:0000256" key="15">
    <source>
        <dbReference type="ARBA" id="ARBA00049902"/>
    </source>
</evidence>
<evidence type="ECO:0000256" key="16">
    <source>
        <dbReference type="SAM" id="MobiDB-lite"/>
    </source>
</evidence>
<keyword evidence="8" id="KW-0133">Cell shape</keyword>
<dbReference type="GO" id="GO:0009252">
    <property type="term" value="P:peptidoglycan biosynthetic process"/>
    <property type="evidence" value="ECO:0007669"/>
    <property type="project" value="UniProtKB-KW"/>
</dbReference>
<dbReference type="PANTHER" id="PTHR32282">
    <property type="entry name" value="BINDING PROTEIN TRANSPEPTIDASE, PUTATIVE-RELATED"/>
    <property type="match status" value="1"/>
</dbReference>
<keyword evidence="1" id="KW-1003">Cell membrane</keyword>
<evidence type="ECO:0000259" key="18">
    <source>
        <dbReference type="Pfam" id="PF00905"/>
    </source>
</evidence>
<protein>
    <submittedName>
        <fullName evidence="20">Penicillin-binding protein</fullName>
    </submittedName>
</protein>
<evidence type="ECO:0000256" key="2">
    <source>
        <dbReference type="ARBA" id="ARBA00022645"/>
    </source>
</evidence>
<keyword evidence="13" id="KW-0961">Cell wall biogenesis/degradation</keyword>
<keyword evidence="11 17" id="KW-0472">Membrane</keyword>